<feature type="domain" description="RAP" evidence="2">
    <location>
        <begin position="928"/>
        <end position="993"/>
    </location>
</feature>
<dbReference type="PANTHER" id="PTHR21228">
    <property type="entry name" value="FAST LEU-RICH DOMAIN-CONTAINING"/>
    <property type="match status" value="1"/>
</dbReference>
<dbReference type="GO" id="GO:0044528">
    <property type="term" value="P:regulation of mitochondrial mRNA stability"/>
    <property type="evidence" value="ECO:0007669"/>
    <property type="project" value="TreeGrafter"/>
</dbReference>
<dbReference type="AlphaFoldDB" id="A0A9W7GI68"/>
<evidence type="ECO:0000313" key="3">
    <source>
        <dbReference type="EMBL" id="GMI46336.1"/>
    </source>
</evidence>
<dbReference type="InterPro" id="IPR050870">
    <property type="entry name" value="FAST_kinase"/>
</dbReference>
<organism evidence="3 4">
    <name type="scientific">Triparma columacea</name>
    <dbReference type="NCBI Taxonomy" id="722753"/>
    <lineage>
        <taxon>Eukaryota</taxon>
        <taxon>Sar</taxon>
        <taxon>Stramenopiles</taxon>
        <taxon>Ochrophyta</taxon>
        <taxon>Bolidophyceae</taxon>
        <taxon>Parmales</taxon>
        <taxon>Triparmaceae</taxon>
        <taxon>Triparma</taxon>
    </lineage>
</organism>
<evidence type="ECO:0000259" key="2">
    <source>
        <dbReference type="PROSITE" id="PS51286"/>
    </source>
</evidence>
<dbReference type="Proteomes" id="UP001165065">
    <property type="component" value="Unassembled WGS sequence"/>
</dbReference>
<dbReference type="SMART" id="SM00952">
    <property type="entry name" value="RAP"/>
    <property type="match status" value="1"/>
</dbReference>
<evidence type="ECO:0000256" key="1">
    <source>
        <dbReference type="SAM" id="MobiDB-lite"/>
    </source>
</evidence>
<dbReference type="Pfam" id="PF08373">
    <property type="entry name" value="RAP"/>
    <property type="match status" value="1"/>
</dbReference>
<evidence type="ECO:0000313" key="4">
    <source>
        <dbReference type="Proteomes" id="UP001165065"/>
    </source>
</evidence>
<dbReference type="GO" id="GO:0035770">
    <property type="term" value="C:ribonucleoprotein granule"/>
    <property type="evidence" value="ECO:0007669"/>
    <property type="project" value="TreeGrafter"/>
</dbReference>
<feature type="region of interest" description="Disordered" evidence="1">
    <location>
        <begin position="109"/>
        <end position="139"/>
    </location>
</feature>
<dbReference type="EMBL" id="BRYA01000293">
    <property type="protein sequence ID" value="GMI46336.1"/>
    <property type="molecule type" value="Genomic_DNA"/>
</dbReference>
<dbReference type="GO" id="GO:0000963">
    <property type="term" value="P:mitochondrial RNA processing"/>
    <property type="evidence" value="ECO:0007669"/>
    <property type="project" value="TreeGrafter"/>
</dbReference>
<dbReference type="OrthoDB" id="2019031at2759"/>
<sequence length="999" mass="109836">MSPAEYKDFQRAKAFNLEIVKSPSSSDLLALLSKKLINPPQHPSATPRKRPVFELNMVNYCTALNRLAKVRNGWSTRSSDGVFVGQNEVLKIHPLMKNHFLGVLEEREGGEAGGNKRERGPLNNHGGLNLHRTSPPKKTNTNDYNSLLQCSVASLLLLQGQDRAEVVMGDVRFALLMKKLGEKIAATPPDELGGREIAGLVWALGKILRAASPVPLPTSDLPSLTSDLGSLLMEAGRDSVKRESKVWVEGVVRVAGGIVGEILDWEKDGGRRWKEQEISNYAHGLANLRVYAPDELRWVNSALIGKPEGKSQEYANVMWANAVTLDQSDAPSVEVGFWGVVEEAGRRLRKWEGKNQEISIMAYSIAVVSKFSPPSAENDAKARAFFSALVQKSEGIWTGFKPQEISNFLWSAATLDTCSTDAGKTLFKQLEARSLVNLEDFGNLELQNLVWSVSKGGNPASVYPAVLKTLPSRLSYLNPQDVSVLLSSFSRAGWYDKESFEMLAGRIGGGKFYSPQHLSNSIAALAGGGFGPEEGEAFNDVFESVGKEVARRGAGVFKIQEVKDVVWAFSKVGAVDDNLFQVFAEDILERDLERESMESLSMMLYAFAKLGDAVGKGGRGGQGGGKLGIYDRIERVLGSHGPALFSKLVNCVDVRKCDSMDLTNIIYALGLVGYLEEDFFQAATDEVEKRMRRGECFDAIQINNLLWGLSTTGSEVEMGGVIDWVNENFDNINWTPTELSSILWSLFVKNVGAQNESLVKKAWSTCVGDRKSGGRGELNQQSMMSLIQVQVAAEILEGIQLEFGESWEGKDVEGGINISKLQKDVLATLESNNVEGEGRWDWMEEVTIGQVSTGPKDEDEAEVADKLITLKRNILGLREKRVERIAVAKEAHARSLTVSHQVDEAHAGKNLLGLKHLSVDIADVKKKVCVEVQGPSHYVLDLGEDGGSGIRDRMNGSTKMKLRLLQRLGWKCICVEYWRWTKNKEDKLNSLQGLVTAAP</sequence>
<gene>
    <name evidence="3" type="ORF">TrCOL_g9575</name>
</gene>
<feature type="compositionally biased region" description="Basic and acidic residues" evidence="1">
    <location>
        <begin position="109"/>
        <end position="120"/>
    </location>
</feature>
<protein>
    <recommendedName>
        <fullName evidence="2">RAP domain-containing protein</fullName>
    </recommendedName>
</protein>
<dbReference type="PROSITE" id="PS51286">
    <property type="entry name" value="RAP"/>
    <property type="match status" value="1"/>
</dbReference>
<name>A0A9W7GI68_9STRA</name>
<dbReference type="GO" id="GO:0005759">
    <property type="term" value="C:mitochondrial matrix"/>
    <property type="evidence" value="ECO:0007669"/>
    <property type="project" value="TreeGrafter"/>
</dbReference>
<dbReference type="InterPro" id="IPR013584">
    <property type="entry name" value="RAP"/>
</dbReference>
<accession>A0A9W7GI68</accession>
<comment type="caution">
    <text evidence="3">The sequence shown here is derived from an EMBL/GenBank/DDBJ whole genome shotgun (WGS) entry which is preliminary data.</text>
</comment>
<keyword evidence="4" id="KW-1185">Reference proteome</keyword>
<dbReference type="GO" id="GO:0003723">
    <property type="term" value="F:RNA binding"/>
    <property type="evidence" value="ECO:0007669"/>
    <property type="project" value="TreeGrafter"/>
</dbReference>
<reference evidence="4" key="1">
    <citation type="journal article" date="2023" name="Commun. Biol.">
        <title>Genome analysis of Parmales, the sister group of diatoms, reveals the evolutionary specialization of diatoms from phago-mixotrophs to photoautotrophs.</title>
        <authorList>
            <person name="Ban H."/>
            <person name="Sato S."/>
            <person name="Yoshikawa S."/>
            <person name="Yamada K."/>
            <person name="Nakamura Y."/>
            <person name="Ichinomiya M."/>
            <person name="Sato N."/>
            <person name="Blanc-Mathieu R."/>
            <person name="Endo H."/>
            <person name="Kuwata A."/>
            <person name="Ogata H."/>
        </authorList>
    </citation>
    <scope>NUCLEOTIDE SEQUENCE [LARGE SCALE GENOMIC DNA]</scope>
</reference>
<dbReference type="PANTHER" id="PTHR21228:SF40">
    <property type="entry name" value="LD45607P"/>
    <property type="match status" value="1"/>
</dbReference>
<proteinExistence type="predicted"/>